<reference evidence="1" key="1">
    <citation type="journal article" date="2015" name="Nature">
        <title>Complex archaea that bridge the gap between prokaryotes and eukaryotes.</title>
        <authorList>
            <person name="Spang A."/>
            <person name="Saw J.H."/>
            <person name="Jorgensen S.L."/>
            <person name="Zaremba-Niedzwiedzka K."/>
            <person name="Martijn J."/>
            <person name="Lind A.E."/>
            <person name="van Eijk R."/>
            <person name="Schleper C."/>
            <person name="Guy L."/>
            <person name="Ettema T.J."/>
        </authorList>
    </citation>
    <scope>NUCLEOTIDE SEQUENCE</scope>
</reference>
<name>A0A0F8VEZ9_9ZZZZ</name>
<dbReference type="AlphaFoldDB" id="A0A0F8VEZ9"/>
<gene>
    <name evidence="1" type="ORF">LCGC14_3169240</name>
</gene>
<evidence type="ECO:0000313" key="1">
    <source>
        <dbReference type="EMBL" id="KKK42952.1"/>
    </source>
</evidence>
<proteinExistence type="predicted"/>
<comment type="caution">
    <text evidence="1">The sequence shown here is derived from an EMBL/GenBank/DDBJ whole genome shotgun (WGS) entry which is preliminary data.</text>
</comment>
<protein>
    <submittedName>
        <fullName evidence="1">Uncharacterized protein</fullName>
    </submittedName>
</protein>
<accession>A0A0F8VEZ9</accession>
<sequence>MADKERTILSKESILTADDLPTEAVEAEEWGGWILIRTLTGRQRDRLEADLLTGKKNGQINLDNVRAKMVVATAVDQDGNQLHQPGDEVKYTVLYT</sequence>
<dbReference type="EMBL" id="LAZR01070289">
    <property type="protein sequence ID" value="KKK42952.1"/>
    <property type="molecule type" value="Genomic_DNA"/>
</dbReference>
<organism evidence="1">
    <name type="scientific">marine sediment metagenome</name>
    <dbReference type="NCBI Taxonomy" id="412755"/>
    <lineage>
        <taxon>unclassified sequences</taxon>
        <taxon>metagenomes</taxon>
        <taxon>ecological metagenomes</taxon>
    </lineage>
</organism>